<dbReference type="FunFam" id="1.10.10.10:FF:000214">
    <property type="entry name" value="Methylated-DNA--protein-cysteine methyltransferase"/>
    <property type="match status" value="1"/>
</dbReference>
<evidence type="ECO:0000313" key="13">
    <source>
        <dbReference type="Proteomes" id="UP000006844"/>
    </source>
</evidence>
<keyword evidence="13" id="KW-1185">Reference proteome</keyword>
<comment type="catalytic activity">
    <reaction evidence="1 9">
        <text>a 4-O-methyl-thymidine in DNA + L-cysteinyl-[protein] = a thymidine in DNA + S-methyl-L-cysteinyl-[protein]</text>
        <dbReference type="Rhea" id="RHEA:53428"/>
        <dbReference type="Rhea" id="RHEA-COMP:10131"/>
        <dbReference type="Rhea" id="RHEA-COMP:10132"/>
        <dbReference type="Rhea" id="RHEA-COMP:13555"/>
        <dbReference type="Rhea" id="RHEA-COMP:13556"/>
        <dbReference type="ChEBI" id="CHEBI:29950"/>
        <dbReference type="ChEBI" id="CHEBI:82612"/>
        <dbReference type="ChEBI" id="CHEBI:137386"/>
        <dbReference type="ChEBI" id="CHEBI:137387"/>
        <dbReference type="EC" id="2.1.1.63"/>
    </reaction>
</comment>
<proteinExistence type="inferred from homology"/>
<dbReference type="InterPro" id="IPR001497">
    <property type="entry name" value="MethylDNA_cys_MeTrfase_AS"/>
</dbReference>
<dbReference type="GO" id="GO:0006307">
    <property type="term" value="P:DNA alkylation repair"/>
    <property type="evidence" value="ECO:0007669"/>
    <property type="project" value="UniProtKB-UniRule"/>
</dbReference>
<keyword evidence="7 9" id="KW-0234">DNA repair</keyword>
<comment type="function">
    <text evidence="9">Involved in the cellular defense against the biological effects of O6-methylguanine (O6-MeG) and O4-methylthymine (O4-MeT) in DNA. Repairs the methylated nucleobase in DNA by stoichiometrically transferring the methyl group to a cysteine residue in the enzyme. This is a suicide reaction: the enzyme is irreversibly inactivated.</text>
</comment>
<comment type="miscellaneous">
    <text evidence="9">This enzyme catalyzes only one turnover and therefore is not strictly catalytic. According to one definition, an enzyme is a biocatalyst that acts repeatedly and over many reaction cycles.</text>
</comment>
<accession>E8V4A0</accession>
<dbReference type="NCBIfam" id="TIGR00589">
    <property type="entry name" value="ogt"/>
    <property type="match status" value="1"/>
</dbReference>
<evidence type="ECO:0000259" key="10">
    <source>
        <dbReference type="Pfam" id="PF01035"/>
    </source>
</evidence>
<keyword evidence="6 9" id="KW-0227">DNA damage</keyword>
<dbReference type="InterPro" id="IPR023546">
    <property type="entry name" value="MGMT"/>
</dbReference>
<organism evidence="12 13">
    <name type="scientific">Terriglobus saanensis (strain ATCC BAA-1853 / DSM 23119 / SP1PR4)</name>
    <dbReference type="NCBI Taxonomy" id="401053"/>
    <lineage>
        <taxon>Bacteria</taxon>
        <taxon>Pseudomonadati</taxon>
        <taxon>Acidobacteriota</taxon>
        <taxon>Terriglobia</taxon>
        <taxon>Terriglobales</taxon>
        <taxon>Acidobacteriaceae</taxon>
        <taxon>Terriglobus</taxon>
    </lineage>
</organism>
<dbReference type="InterPro" id="IPR036631">
    <property type="entry name" value="MGMT_N_sf"/>
</dbReference>
<evidence type="ECO:0000256" key="5">
    <source>
        <dbReference type="ARBA" id="ARBA00022679"/>
    </source>
</evidence>
<dbReference type="PANTHER" id="PTHR10815:SF5">
    <property type="entry name" value="METHYLATED-DNA--PROTEIN-CYSTEINE METHYLTRANSFERASE"/>
    <property type="match status" value="1"/>
</dbReference>
<protein>
    <recommendedName>
        <fullName evidence="9">Methylated-DNA--protein-cysteine methyltransferase</fullName>
        <ecNumber evidence="9">2.1.1.63</ecNumber>
    </recommendedName>
    <alternativeName>
        <fullName evidence="9">6-O-methylguanine-DNA methyltransferase</fullName>
        <shortName evidence="9">MGMT</shortName>
    </alternativeName>
    <alternativeName>
        <fullName evidence="9">O-6-methylguanine-DNA-alkyltransferase</fullName>
    </alternativeName>
</protein>
<dbReference type="SUPFAM" id="SSF46767">
    <property type="entry name" value="Methylated DNA-protein cysteine methyltransferase, C-terminal domain"/>
    <property type="match status" value="1"/>
</dbReference>
<dbReference type="Gene3D" id="3.30.160.70">
    <property type="entry name" value="Methylated DNA-protein cysteine methyltransferase domain"/>
    <property type="match status" value="1"/>
</dbReference>
<evidence type="ECO:0000256" key="3">
    <source>
        <dbReference type="ARBA" id="ARBA00022490"/>
    </source>
</evidence>
<gene>
    <name evidence="12" type="ordered locus">AciPR4_2884</name>
</gene>
<dbReference type="OrthoDB" id="9802228at2"/>
<evidence type="ECO:0000256" key="6">
    <source>
        <dbReference type="ARBA" id="ARBA00022763"/>
    </source>
</evidence>
<comment type="similarity">
    <text evidence="2 9">Belongs to the MGMT family.</text>
</comment>
<dbReference type="InterPro" id="IPR008332">
    <property type="entry name" value="MethylG_MeTrfase_N"/>
</dbReference>
<evidence type="ECO:0000313" key="12">
    <source>
        <dbReference type="EMBL" id="ADV83649.1"/>
    </source>
</evidence>
<comment type="catalytic activity">
    <reaction evidence="8 9">
        <text>a 6-O-methyl-2'-deoxyguanosine in DNA + L-cysteinyl-[protein] = S-methyl-L-cysteinyl-[protein] + a 2'-deoxyguanosine in DNA</text>
        <dbReference type="Rhea" id="RHEA:24000"/>
        <dbReference type="Rhea" id="RHEA-COMP:10131"/>
        <dbReference type="Rhea" id="RHEA-COMP:10132"/>
        <dbReference type="Rhea" id="RHEA-COMP:11367"/>
        <dbReference type="Rhea" id="RHEA-COMP:11368"/>
        <dbReference type="ChEBI" id="CHEBI:29950"/>
        <dbReference type="ChEBI" id="CHEBI:82612"/>
        <dbReference type="ChEBI" id="CHEBI:85445"/>
        <dbReference type="ChEBI" id="CHEBI:85448"/>
        <dbReference type="EC" id="2.1.1.63"/>
    </reaction>
</comment>
<dbReference type="InterPro" id="IPR036388">
    <property type="entry name" value="WH-like_DNA-bd_sf"/>
</dbReference>
<sequence length="169" mass="18711">MSMIEHFLMESPLGTLTLVNTNGVLSGLYMPDHLRGPKAHSLGSRTTTGFDVVRSQLDEYFERKRVHFEVPILLHGTAFQQSVWKLLQPIPYGETRSYGELADLLGNHLAIRAVGLANGRNPVSIIIPCHRVVGSNGSLTGYAGGLERKRRLLELEATDLTLQKQFSLS</sequence>
<dbReference type="EMBL" id="CP002467">
    <property type="protein sequence ID" value="ADV83649.1"/>
    <property type="molecule type" value="Genomic_DNA"/>
</dbReference>
<reference evidence="12 13" key="1">
    <citation type="journal article" date="2012" name="Stand. Genomic Sci.">
        <title>Complete genome sequence of Terriglobus saanensis type strain SP1PR4(T), an Acidobacteria from tundra soil.</title>
        <authorList>
            <person name="Rawat S.R."/>
            <person name="Mannisto M.K."/>
            <person name="Starovoytov V."/>
            <person name="Goodwin L."/>
            <person name="Nolan M."/>
            <person name="Hauser L."/>
            <person name="Land M."/>
            <person name="Davenport K.W."/>
            <person name="Woyke T."/>
            <person name="Haggblom M.M."/>
        </authorList>
    </citation>
    <scope>NUCLEOTIDE SEQUENCE</scope>
    <source>
        <strain evidence="13">ATCC BAA-1853 / DSM 23119 / SP1PR4</strain>
    </source>
</reference>
<evidence type="ECO:0000256" key="9">
    <source>
        <dbReference type="HAMAP-Rule" id="MF_00772"/>
    </source>
</evidence>
<dbReference type="CDD" id="cd06445">
    <property type="entry name" value="ATase"/>
    <property type="match status" value="1"/>
</dbReference>
<feature type="domain" description="Methylguanine DNA methyltransferase ribonuclease-like" evidence="11">
    <location>
        <begin position="8"/>
        <end position="72"/>
    </location>
</feature>
<dbReference type="PANTHER" id="PTHR10815">
    <property type="entry name" value="METHYLATED-DNA--PROTEIN-CYSTEINE METHYLTRANSFERASE"/>
    <property type="match status" value="1"/>
</dbReference>
<dbReference type="eggNOG" id="COG0350">
    <property type="taxonomic scope" value="Bacteria"/>
</dbReference>
<keyword evidence="4 9" id="KW-0489">Methyltransferase</keyword>
<dbReference type="EC" id="2.1.1.63" evidence="9"/>
<evidence type="ECO:0000259" key="11">
    <source>
        <dbReference type="Pfam" id="PF02870"/>
    </source>
</evidence>
<dbReference type="STRING" id="401053.AciPR4_2884"/>
<dbReference type="AlphaFoldDB" id="E8V4A0"/>
<dbReference type="GO" id="GO:0005737">
    <property type="term" value="C:cytoplasm"/>
    <property type="evidence" value="ECO:0007669"/>
    <property type="project" value="UniProtKB-SubCell"/>
</dbReference>
<dbReference type="InterPro" id="IPR036217">
    <property type="entry name" value="MethylDNA_cys_MeTrfase_DNAb"/>
</dbReference>
<feature type="active site" description="Nucleophile; methyl group acceptor" evidence="9">
    <location>
        <position position="129"/>
    </location>
</feature>
<dbReference type="Proteomes" id="UP000006844">
    <property type="component" value="Chromosome"/>
</dbReference>
<dbReference type="GO" id="GO:0032259">
    <property type="term" value="P:methylation"/>
    <property type="evidence" value="ECO:0007669"/>
    <property type="project" value="UniProtKB-KW"/>
</dbReference>
<comment type="subcellular location">
    <subcellularLocation>
        <location evidence="9">Cytoplasm</location>
    </subcellularLocation>
</comment>
<evidence type="ECO:0000256" key="1">
    <source>
        <dbReference type="ARBA" id="ARBA00001286"/>
    </source>
</evidence>
<dbReference type="Gene3D" id="1.10.10.10">
    <property type="entry name" value="Winged helix-like DNA-binding domain superfamily/Winged helix DNA-binding domain"/>
    <property type="match status" value="1"/>
</dbReference>
<dbReference type="Pfam" id="PF02870">
    <property type="entry name" value="Methyltransf_1N"/>
    <property type="match status" value="1"/>
</dbReference>
<dbReference type="SUPFAM" id="SSF53155">
    <property type="entry name" value="Methylated DNA-protein cysteine methyltransferase domain"/>
    <property type="match status" value="1"/>
</dbReference>
<name>E8V4A0_TERSS</name>
<keyword evidence="5 9" id="KW-0808">Transferase</keyword>
<evidence type="ECO:0000256" key="8">
    <source>
        <dbReference type="ARBA" id="ARBA00049348"/>
    </source>
</evidence>
<evidence type="ECO:0000256" key="7">
    <source>
        <dbReference type="ARBA" id="ARBA00023204"/>
    </source>
</evidence>
<dbReference type="HAMAP" id="MF_00772">
    <property type="entry name" value="OGT"/>
    <property type="match status" value="1"/>
</dbReference>
<evidence type="ECO:0000256" key="4">
    <source>
        <dbReference type="ARBA" id="ARBA00022603"/>
    </source>
</evidence>
<dbReference type="InterPro" id="IPR014048">
    <property type="entry name" value="MethylDNA_cys_MeTrfase_DNA-bd"/>
</dbReference>
<dbReference type="Pfam" id="PF01035">
    <property type="entry name" value="DNA_binding_1"/>
    <property type="match status" value="1"/>
</dbReference>
<dbReference type="KEGG" id="tsa:AciPR4_2884"/>
<dbReference type="PROSITE" id="PS00374">
    <property type="entry name" value="MGMT"/>
    <property type="match status" value="1"/>
</dbReference>
<keyword evidence="3 9" id="KW-0963">Cytoplasm</keyword>
<evidence type="ECO:0000256" key="2">
    <source>
        <dbReference type="ARBA" id="ARBA00008711"/>
    </source>
</evidence>
<feature type="domain" description="Methylated-DNA-[protein]-cysteine S-methyltransferase DNA binding" evidence="10">
    <location>
        <begin position="78"/>
        <end position="157"/>
    </location>
</feature>
<dbReference type="HOGENOM" id="CLU_000445_52_2_0"/>
<dbReference type="GO" id="GO:0003908">
    <property type="term" value="F:methylated-DNA-[protein]-cysteine S-methyltransferase activity"/>
    <property type="evidence" value="ECO:0007669"/>
    <property type="project" value="UniProtKB-UniRule"/>
</dbReference>